<sequence>MKRLLCLLLLLLPPPSNADDIIAIKLPECEARLERRKVEPNLALVRSDCPLSLPSLALLLEQGLPDLFPDKTAEIRSIYLGRLMNYPDWSRLLAETAAKSPLWDAKRGRPRKRGEHDNRSVTTLLNEPAYPMALLPAFARYGLKPCIASVEKVLVFKVKELESAQQRVATSIPADARLPFDAQIWLSLHPLADSCGGR</sequence>
<organism evidence="2 3">
    <name type="scientific">Methylomonas rapida</name>
    <dbReference type="NCBI Taxonomy" id="2963939"/>
    <lineage>
        <taxon>Bacteria</taxon>
        <taxon>Pseudomonadati</taxon>
        <taxon>Pseudomonadota</taxon>
        <taxon>Gammaproteobacteria</taxon>
        <taxon>Methylococcales</taxon>
        <taxon>Methylococcaceae</taxon>
        <taxon>Methylomonas</taxon>
    </lineage>
</organism>
<protein>
    <recommendedName>
        <fullName evidence="4">Secreted protein</fullName>
    </recommendedName>
</protein>
<feature type="chain" id="PRO_5046801254" description="Secreted protein" evidence="1">
    <location>
        <begin position="19"/>
        <end position="198"/>
    </location>
</feature>
<accession>A0ABY7GEZ7</accession>
<dbReference type="EMBL" id="CP113517">
    <property type="protein sequence ID" value="WAR43839.1"/>
    <property type="molecule type" value="Genomic_DNA"/>
</dbReference>
<evidence type="ECO:0008006" key="4">
    <source>
        <dbReference type="Google" id="ProtNLM"/>
    </source>
</evidence>
<evidence type="ECO:0000313" key="3">
    <source>
        <dbReference type="Proteomes" id="UP001162780"/>
    </source>
</evidence>
<dbReference type="RefSeq" id="WP_255188825.1">
    <property type="nucleotide sequence ID" value="NZ_CP113517.1"/>
</dbReference>
<proteinExistence type="predicted"/>
<evidence type="ECO:0000313" key="2">
    <source>
        <dbReference type="EMBL" id="WAR43839.1"/>
    </source>
</evidence>
<keyword evidence="1" id="KW-0732">Signal</keyword>
<gene>
    <name evidence="2" type="ORF">NM686_015860</name>
</gene>
<name>A0ABY7GEZ7_9GAMM</name>
<reference evidence="2" key="1">
    <citation type="submission" date="2022-11" db="EMBL/GenBank/DDBJ databases">
        <title>Methylomonas rapida sp. nov., Carotenoid-Producing Obligate Methanotrophs with High Growth Characteristics and Biotechnological Potential.</title>
        <authorList>
            <person name="Tikhonova E.N."/>
            <person name="Suleimanov R.Z."/>
            <person name="Miroshnikov K."/>
            <person name="Oshkin I.Y."/>
            <person name="Belova S.E."/>
            <person name="Danilova O.V."/>
            <person name="Ashikhmin A."/>
            <person name="Konopkin A."/>
            <person name="But S.Y."/>
            <person name="Khmelenina V.N."/>
            <person name="Kuznetsov N."/>
            <person name="Pimenov N.V."/>
            <person name="Dedysh S.N."/>
        </authorList>
    </citation>
    <scope>NUCLEOTIDE SEQUENCE</scope>
    <source>
        <strain evidence="2">MP1</strain>
    </source>
</reference>
<evidence type="ECO:0000256" key="1">
    <source>
        <dbReference type="SAM" id="SignalP"/>
    </source>
</evidence>
<feature type="signal peptide" evidence="1">
    <location>
        <begin position="1"/>
        <end position="18"/>
    </location>
</feature>
<keyword evidence="3" id="KW-1185">Reference proteome</keyword>
<dbReference type="Proteomes" id="UP001162780">
    <property type="component" value="Chromosome"/>
</dbReference>